<dbReference type="Gene3D" id="1.20.1280.50">
    <property type="match status" value="1"/>
</dbReference>
<reference evidence="2" key="1">
    <citation type="journal article" date="2019" name="Nat. Commun.">
        <title>Genome-wide association mapping of date palm fruit traits.</title>
        <authorList>
            <person name="Hazzouri K.M."/>
            <person name="Gros-Balthazard M."/>
            <person name="Flowers J.M."/>
            <person name="Copetti D."/>
            <person name="Lemansour A."/>
            <person name="Lebrun M."/>
            <person name="Masmoudi K."/>
            <person name="Ferrand S."/>
            <person name="Dhar M.I."/>
            <person name="Fresquez Z.A."/>
            <person name="Rosas U."/>
            <person name="Zhang J."/>
            <person name="Talag J."/>
            <person name="Lee S."/>
            <person name="Kudrna D."/>
            <person name="Powell R.F."/>
            <person name="Leitch I.J."/>
            <person name="Krueger R.R."/>
            <person name="Wing R.A."/>
            <person name="Amiri K.M.A."/>
            <person name="Purugganan M.D."/>
        </authorList>
    </citation>
    <scope>NUCLEOTIDE SEQUENCE [LARGE SCALE GENOMIC DNA]</scope>
    <source>
        <strain evidence="2">cv. Khalas</strain>
    </source>
</reference>
<dbReference type="Pfam" id="PF13516">
    <property type="entry name" value="LRR_6"/>
    <property type="match status" value="1"/>
</dbReference>
<organism evidence="2 3">
    <name type="scientific">Phoenix dactylifera</name>
    <name type="common">Date palm</name>
    <dbReference type="NCBI Taxonomy" id="42345"/>
    <lineage>
        <taxon>Eukaryota</taxon>
        <taxon>Viridiplantae</taxon>
        <taxon>Streptophyta</taxon>
        <taxon>Embryophyta</taxon>
        <taxon>Tracheophyta</taxon>
        <taxon>Spermatophyta</taxon>
        <taxon>Magnoliopsida</taxon>
        <taxon>Liliopsida</taxon>
        <taxon>Arecaceae</taxon>
        <taxon>Coryphoideae</taxon>
        <taxon>Phoeniceae</taxon>
        <taxon>Phoenix</taxon>
    </lineage>
</organism>
<accession>A0A8B7CJV5</accession>
<dbReference type="Pfam" id="PF25372">
    <property type="entry name" value="DUF7885"/>
    <property type="match status" value="1"/>
</dbReference>
<reference evidence="3" key="2">
    <citation type="submission" date="2025-08" db="UniProtKB">
        <authorList>
            <consortium name="RefSeq"/>
        </authorList>
    </citation>
    <scope>IDENTIFICATION</scope>
    <source>
        <tissue evidence="3">Young leaves</tissue>
    </source>
</reference>
<gene>
    <name evidence="3" type="primary">LOC103714985</name>
</gene>
<evidence type="ECO:0000313" key="2">
    <source>
        <dbReference type="Proteomes" id="UP000228380"/>
    </source>
</evidence>
<dbReference type="SUPFAM" id="SSF52047">
    <property type="entry name" value="RNI-like"/>
    <property type="match status" value="1"/>
</dbReference>
<evidence type="ECO:0000259" key="1">
    <source>
        <dbReference type="Pfam" id="PF25372"/>
    </source>
</evidence>
<dbReference type="AlphaFoldDB" id="A0A8B7CJV5"/>
<dbReference type="RefSeq" id="XP_008800708.1">
    <property type="nucleotide sequence ID" value="XM_008802486.4"/>
</dbReference>
<dbReference type="CDD" id="cd22159">
    <property type="entry name" value="F-box_AtTIR1-like"/>
    <property type="match status" value="1"/>
</dbReference>
<dbReference type="InterPro" id="IPR001611">
    <property type="entry name" value="Leu-rich_rpt"/>
</dbReference>
<dbReference type="InterPro" id="IPR057207">
    <property type="entry name" value="FBXL15_LRR"/>
</dbReference>
<dbReference type="KEGG" id="pda:103714985"/>
<proteinExistence type="predicted"/>
<evidence type="ECO:0000313" key="3">
    <source>
        <dbReference type="RefSeq" id="XP_008800708.1"/>
    </source>
</evidence>
<dbReference type="InterPro" id="IPR006553">
    <property type="entry name" value="Leu-rich_rpt_Cys-con_subtyp"/>
</dbReference>
<dbReference type="GO" id="GO:0019005">
    <property type="term" value="C:SCF ubiquitin ligase complex"/>
    <property type="evidence" value="ECO:0007669"/>
    <property type="project" value="TreeGrafter"/>
</dbReference>
<dbReference type="PANTHER" id="PTHR13318">
    <property type="entry name" value="PARTNER OF PAIRED, ISOFORM B-RELATED"/>
    <property type="match status" value="1"/>
</dbReference>
<dbReference type="Gene3D" id="3.80.10.10">
    <property type="entry name" value="Ribonuclease Inhibitor"/>
    <property type="match status" value="1"/>
</dbReference>
<dbReference type="OrthoDB" id="550575at2759"/>
<dbReference type="GO" id="GO:0031146">
    <property type="term" value="P:SCF-dependent proteasomal ubiquitin-dependent protein catabolic process"/>
    <property type="evidence" value="ECO:0007669"/>
    <property type="project" value="TreeGrafter"/>
</dbReference>
<sequence>MQRMDYHLNNVESYLPDDCLLIIFRKLQNITDRNAFGLTCRHWLHIQNLARRSLIFQFSYKPNIYQGYAQYIPRLLVRFPYLNSISLAGCTELPDSALARLRDSGSNLRSLSLYCCFGITDNGLTQVSTGCTHLVSITLYRCNITDVGLESLAEYCRALENIDLSYCILISDRGINAIAKSCLKLHTFMISYCKGLTGMGFKGCSSTLTYLEADSCMLTSEGLLEAVSGGGLEYLNVSNLRNWVGMDGLGGIGTGSAPRLRFLNLRMCRFVGDESVAAIAKGCPLLEEWSVAVCHEIRISGWSAIGSNCGNLKILHVNRCRNLCDRGLQALQDGCGRLELLYMHGCRKVTYLGLETFKIQRQDVHIRREERVSIGPYMDSLFSW</sequence>
<dbReference type="Proteomes" id="UP000228380">
    <property type="component" value="Chromosome 14"/>
</dbReference>
<dbReference type="InterPro" id="IPR032675">
    <property type="entry name" value="LRR_dom_sf"/>
</dbReference>
<feature type="domain" description="F-box/LRR-repeat protein 15-like leucin rich repeat" evidence="1">
    <location>
        <begin position="82"/>
        <end position="200"/>
    </location>
</feature>
<name>A0A8B7CJV5_PHODC</name>
<dbReference type="SMART" id="SM00367">
    <property type="entry name" value="LRR_CC"/>
    <property type="match status" value="7"/>
</dbReference>
<protein>
    <submittedName>
        <fullName evidence="3">F-box/LRR-repeat protein 12</fullName>
    </submittedName>
</protein>
<dbReference type="GeneID" id="103714985"/>
<keyword evidence="2" id="KW-1185">Reference proteome</keyword>
<dbReference type="SUPFAM" id="SSF81383">
    <property type="entry name" value="F-box domain"/>
    <property type="match status" value="1"/>
</dbReference>
<dbReference type="InterPro" id="IPR036047">
    <property type="entry name" value="F-box-like_dom_sf"/>
</dbReference>